<comment type="caution">
    <text evidence="3">The sequence shown here is derived from an EMBL/GenBank/DDBJ whole genome shotgun (WGS) entry which is preliminary data.</text>
</comment>
<gene>
    <name evidence="3" type="ORF">S06H3_25607</name>
</gene>
<dbReference type="GO" id="GO:0009103">
    <property type="term" value="P:lipopolysaccharide biosynthetic process"/>
    <property type="evidence" value="ECO:0007669"/>
    <property type="project" value="TreeGrafter"/>
</dbReference>
<evidence type="ECO:0000259" key="2">
    <source>
        <dbReference type="Pfam" id="PF00534"/>
    </source>
</evidence>
<feature type="non-terminal residue" evidence="3">
    <location>
        <position position="1"/>
    </location>
</feature>
<dbReference type="PANTHER" id="PTHR46401">
    <property type="entry name" value="GLYCOSYLTRANSFERASE WBBK-RELATED"/>
    <property type="match status" value="1"/>
</dbReference>
<feature type="domain" description="Glycosyl transferase family 1" evidence="2">
    <location>
        <begin position="104"/>
        <end position="266"/>
    </location>
</feature>
<accession>X1MXJ3</accession>
<dbReference type="CDD" id="cd03801">
    <property type="entry name" value="GT4_PimA-like"/>
    <property type="match status" value="1"/>
</dbReference>
<evidence type="ECO:0000256" key="1">
    <source>
        <dbReference type="ARBA" id="ARBA00022679"/>
    </source>
</evidence>
<dbReference type="Pfam" id="PF00534">
    <property type="entry name" value="Glycos_transf_1"/>
    <property type="match status" value="1"/>
</dbReference>
<evidence type="ECO:0000313" key="3">
    <source>
        <dbReference type="EMBL" id="GAI22751.1"/>
    </source>
</evidence>
<dbReference type="Gene3D" id="3.40.50.2000">
    <property type="entry name" value="Glycogen Phosphorylase B"/>
    <property type="match status" value="2"/>
</dbReference>
<sequence>PVVIDVRDFLLISETAASNKKGGSNYRQNYHNIYTSKFRLHDLLTPLFDLYDFININLLKILLKKLIKKSNKVKLVAISKFMKKQLIKFGFPKEKIEVIYNIVDKNIFKGKNYKRQNQIVFAGRLEKKKGIWDAIKAFELIGDNKLKFAIAGDGTEFENIKYYLKSRNCSNIKLLGKITNEQVLKLYNKSKVLVCPSIWPEPFGRFILESFTTETPLITTNVGSLPETIKNRETGITIEPNNPIKLAEAIKELLTNKKLYDGIAKNLAKEAEKYSSEVIGKQRILLYKKILKKIISHVYASC</sequence>
<protein>
    <recommendedName>
        <fullName evidence="2">Glycosyl transferase family 1 domain-containing protein</fullName>
    </recommendedName>
</protein>
<feature type="non-terminal residue" evidence="3">
    <location>
        <position position="302"/>
    </location>
</feature>
<proteinExistence type="predicted"/>
<dbReference type="GO" id="GO:0016757">
    <property type="term" value="F:glycosyltransferase activity"/>
    <property type="evidence" value="ECO:0007669"/>
    <property type="project" value="InterPro"/>
</dbReference>
<name>X1MXJ3_9ZZZZ</name>
<organism evidence="3">
    <name type="scientific">marine sediment metagenome</name>
    <dbReference type="NCBI Taxonomy" id="412755"/>
    <lineage>
        <taxon>unclassified sequences</taxon>
        <taxon>metagenomes</taxon>
        <taxon>ecological metagenomes</taxon>
    </lineage>
</organism>
<dbReference type="AlphaFoldDB" id="X1MXJ3"/>
<keyword evidence="1" id="KW-0808">Transferase</keyword>
<dbReference type="PANTHER" id="PTHR46401:SF2">
    <property type="entry name" value="GLYCOSYLTRANSFERASE WBBK-RELATED"/>
    <property type="match status" value="1"/>
</dbReference>
<dbReference type="InterPro" id="IPR001296">
    <property type="entry name" value="Glyco_trans_1"/>
</dbReference>
<reference evidence="3" key="1">
    <citation type="journal article" date="2014" name="Front. Microbiol.">
        <title>High frequency of phylogenetically diverse reductive dehalogenase-homologous genes in deep subseafloor sedimentary metagenomes.</title>
        <authorList>
            <person name="Kawai M."/>
            <person name="Futagami T."/>
            <person name="Toyoda A."/>
            <person name="Takaki Y."/>
            <person name="Nishi S."/>
            <person name="Hori S."/>
            <person name="Arai W."/>
            <person name="Tsubouchi T."/>
            <person name="Morono Y."/>
            <person name="Uchiyama I."/>
            <person name="Ito T."/>
            <person name="Fujiyama A."/>
            <person name="Inagaki F."/>
            <person name="Takami H."/>
        </authorList>
    </citation>
    <scope>NUCLEOTIDE SEQUENCE</scope>
    <source>
        <strain evidence="3">Expedition CK06-06</strain>
    </source>
</reference>
<dbReference type="EMBL" id="BARV01014752">
    <property type="protein sequence ID" value="GAI22751.1"/>
    <property type="molecule type" value="Genomic_DNA"/>
</dbReference>
<dbReference type="SUPFAM" id="SSF53756">
    <property type="entry name" value="UDP-Glycosyltransferase/glycogen phosphorylase"/>
    <property type="match status" value="1"/>
</dbReference>